<dbReference type="PANTHER" id="PTHR12526:SF510">
    <property type="entry name" value="D-INOSITOL 3-PHOSPHATE GLYCOSYLTRANSFERASE"/>
    <property type="match status" value="1"/>
</dbReference>
<feature type="domain" description="Glycosyl transferase family 1" evidence="3">
    <location>
        <begin position="203"/>
        <end position="359"/>
    </location>
</feature>
<keyword evidence="6" id="KW-1185">Reference proteome</keyword>
<dbReference type="RefSeq" id="WP_271204881.1">
    <property type="nucleotide sequence ID" value="NZ_BSFK01000010.1"/>
</dbReference>
<gene>
    <name evidence="5" type="ORF">GCM10008171_22960</name>
</gene>
<accession>A0A9W6JGZ2</accession>
<dbReference type="SUPFAM" id="SSF53756">
    <property type="entry name" value="UDP-Glycosyltransferase/glycogen phosphorylase"/>
    <property type="match status" value="1"/>
</dbReference>
<evidence type="ECO:0000259" key="4">
    <source>
        <dbReference type="Pfam" id="PF13439"/>
    </source>
</evidence>
<sequence length="383" mass="41158">MPRHHIAIFMYSVSGGGVPRRNVTLANGLAAAGRRVDLVVLNAGGEMRDKVDPRVRVIELAGLLTWAPGLRSKRRWQFQTVRRPLARYLANERPDVLLAADNYANLAALAAREIAKATLPVVVSQRNNASASIAKRPELVAAIRRDYPQAEAIVAVSEGVAADLVGLGLPRHKVRTVYNPVIEERFHDAARAPVEHPWFGVPGRPLLLGAGRIGPQKDFETLLAAFAKMREARPEARLVILGEGKTPDARPELKRFAEGLGLGEVVDLPGRVPDAVPYIARADLFVLSSRWEGLPGVLIEALGCGTPIVSTDCPSGPMEILDGGRFGRLVPVGDAEALAAAMTAALAEPADRERLKARAGLFTTEAAVRTYLALFDGLEARGS</sequence>
<dbReference type="Proteomes" id="UP001143364">
    <property type="component" value="Unassembled WGS sequence"/>
</dbReference>
<organism evidence="5 6">
    <name type="scientific">Methylopila jiangsuensis</name>
    <dbReference type="NCBI Taxonomy" id="586230"/>
    <lineage>
        <taxon>Bacteria</taxon>
        <taxon>Pseudomonadati</taxon>
        <taxon>Pseudomonadota</taxon>
        <taxon>Alphaproteobacteria</taxon>
        <taxon>Hyphomicrobiales</taxon>
        <taxon>Methylopilaceae</taxon>
        <taxon>Methylopila</taxon>
    </lineage>
</organism>
<reference evidence="5" key="2">
    <citation type="submission" date="2023-01" db="EMBL/GenBank/DDBJ databases">
        <authorList>
            <person name="Sun Q."/>
            <person name="Evtushenko L."/>
        </authorList>
    </citation>
    <scope>NUCLEOTIDE SEQUENCE</scope>
    <source>
        <strain evidence="5">VKM B-2555</strain>
    </source>
</reference>
<name>A0A9W6JGZ2_9HYPH</name>
<dbReference type="Pfam" id="PF00534">
    <property type="entry name" value="Glycos_transf_1"/>
    <property type="match status" value="1"/>
</dbReference>
<keyword evidence="1" id="KW-0328">Glycosyltransferase</keyword>
<keyword evidence="2 5" id="KW-0808">Transferase</keyword>
<dbReference type="PANTHER" id="PTHR12526">
    <property type="entry name" value="GLYCOSYLTRANSFERASE"/>
    <property type="match status" value="1"/>
</dbReference>
<evidence type="ECO:0000259" key="3">
    <source>
        <dbReference type="Pfam" id="PF00534"/>
    </source>
</evidence>
<dbReference type="AlphaFoldDB" id="A0A9W6JGZ2"/>
<dbReference type="InterPro" id="IPR028098">
    <property type="entry name" value="Glyco_trans_4-like_N"/>
</dbReference>
<dbReference type="Pfam" id="PF13439">
    <property type="entry name" value="Glyco_transf_4"/>
    <property type="match status" value="1"/>
</dbReference>
<protein>
    <submittedName>
        <fullName evidence="5">Glycosyl transferase</fullName>
    </submittedName>
</protein>
<evidence type="ECO:0000256" key="1">
    <source>
        <dbReference type="ARBA" id="ARBA00022676"/>
    </source>
</evidence>
<evidence type="ECO:0000313" key="5">
    <source>
        <dbReference type="EMBL" id="GLK77042.1"/>
    </source>
</evidence>
<dbReference type="CDD" id="cd03811">
    <property type="entry name" value="GT4_GT28_WabH-like"/>
    <property type="match status" value="1"/>
</dbReference>
<dbReference type="GO" id="GO:0016757">
    <property type="term" value="F:glycosyltransferase activity"/>
    <property type="evidence" value="ECO:0007669"/>
    <property type="project" value="UniProtKB-KW"/>
</dbReference>
<feature type="domain" description="Glycosyltransferase subfamily 4-like N-terminal" evidence="4">
    <location>
        <begin position="16"/>
        <end position="184"/>
    </location>
</feature>
<dbReference type="Gene3D" id="3.40.50.2000">
    <property type="entry name" value="Glycogen Phosphorylase B"/>
    <property type="match status" value="2"/>
</dbReference>
<proteinExistence type="predicted"/>
<reference evidence="5" key="1">
    <citation type="journal article" date="2014" name="Int. J. Syst. Evol. Microbiol.">
        <title>Complete genome sequence of Corynebacterium casei LMG S-19264T (=DSM 44701T), isolated from a smear-ripened cheese.</title>
        <authorList>
            <consortium name="US DOE Joint Genome Institute (JGI-PGF)"/>
            <person name="Walter F."/>
            <person name="Albersmeier A."/>
            <person name="Kalinowski J."/>
            <person name="Ruckert C."/>
        </authorList>
    </citation>
    <scope>NUCLEOTIDE SEQUENCE</scope>
    <source>
        <strain evidence="5">VKM B-2555</strain>
    </source>
</reference>
<dbReference type="EMBL" id="BSFK01000010">
    <property type="protein sequence ID" value="GLK77042.1"/>
    <property type="molecule type" value="Genomic_DNA"/>
</dbReference>
<comment type="caution">
    <text evidence="5">The sequence shown here is derived from an EMBL/GenBank/DDBJ whole genome shotgun (WGS) entry which is preliminary data.</text>
</comment>
<evidence type="ECO:0000256" key="2">
    <source>
        <dbReference type="ARBA" id="ARBA00022679"/>
    </source>
</evidence>
<evidence type="ECO:0000313" key="6">
    <source>
        <dbReference type="Proteomes" id="UP001143364"/>
    </source>
</evidence>
<dbReference type="InterPro" id="IPR001296">
    <property type="entry name" value="Glyco_trans_1"/>
</dbReference>